<dbReference type="Proteomes" id="UP000248291">
    <property type="component" value="Unassembled WGS sequence"/>
</dbReference>
<protein>
    <submittedName>
        <fullName evidence="2">Uncharacterized protein</fullName>
    </submittedName>
</protein>
<feature type="signal peptide" evidence="1">
    <location>
        <begin position="1"/>
        <end position="18"/>
    </location>
</feature>
<reference evidence="2 3" key="1">
    <citation type="submission" date="2018-04" db="EMBL/GenBank/DDBJ databases">
        <title>Draft genome sequence of Pseudomonas syringae pv. actinidiae biovar 3 strains isolated from kiwifruit in Kagawa prefecture.</title>
        <authorList>
            <person name="Tabuchi M."/>
            <person name="Saito M."/>
            <person name="Fujiwara S."/>
            <person name="Sasa N."/>
            <person name="Akimitsu K."/>
            <person name="Gomi K."/>
            <person name="Konishi-Sugita S."/>
            <person name="Hamano K."/>
            <person name="Kataoka I."/>
        </authorList>
    </citation>
    <scope>NUCLEOTIDE SEQUENCE [LARGE SCALE GENOMIC DNA]</scope>
    <source>
        <strain evidence="2 3">MAFF212211</strain>
    </source>
</reference>
<gene>
    <name evidence="2" type="ORF">KPSA3_05395</name>
</gene>
<feature type="chain" id="PRO_5043025016" evidence="1">
    <location>
        <begin position="19"/>
        <end position="32"/>
    </location>
</feature>
<sequence length="32" mass="3458">MKRLLPVILLFASAASQAVDYSVTTTSVLFSK</sequence>
<accession>A0AAN4Q989</accession>
<evidence type="ECO:0000256" key="1">
    <source>
        <dbReference type="SAM" id="SignalP"/>
    </source>
</evidence>
<dbReference type="EMBL" id="BGKA01000207">
    <property type="protein sequence ID" value="GBH19386.1"/>
    <property type="molecule type" value="Genomic_DNA"/>
</dbReference>
<evidence type="ECO:0000313" key="2">
    <source>
        <dbReference type="EMBL" id="GBH19386.1"/>
    </source>
</evidence>
<dbReference type="AlphaFoldDB" id="A0AAN4Q989"/>
<evidence type="ECO:0000313" key="3">
    <source>
        <dbReference type="Proteomes" id="UP000248291"/>
    </source>
</evidence>
<proteinExistence type="predicted"/>
<comment type="caution">
    <text evidence="2">The sequence shown here is derived from an EMBL/GenBank/DDBJ whole genome shotgun (WGS) entry which is preliminary data.</text>
</comment>
<name>A0AAN4Q989_PSESF</name>
<keyword evidence="1" id="KW-0732">Signal</keyword>
<organism evidence="2 3">
    <name type="scientific">Pseudomonas syringae pv. actinidiae</name>
    <dbReference type="NCBI Taxonomy" id="103796"/>
    <lineage>
        <taxon>Bacteria</taxon>
        <taxon>Pseudomonadati</taxon>
        <taxon>Pseudomonadota</taxon>
        <taxon>Gammaproteobacteria</taxon>
        <taxon>Pseudomonadales</taxon>
        <taxon>Pseudomonadaceae</taxon>
        <taxon>Pseudomonas</taxon>
        <taxon>Pseudomonas syringae</taxon>
    </lineage>
</organism>